<evidence type="ECO:0000256" key="11">
    <source>
        <dbReference type="ARBA" id="ARBA00023136"/>
    </source>
</evidence>
<feature type="transmembrane region" description="Helical" evidence="15">
    <location>
        <begin position="184"/>
        <end position="202"/>
    </location>
</feature>
<feature type="transmembrane region" description="Helical" evidence="15">
    <location>
        <begin position="20"/>
        <end position="38"/>
    </location>
</feature>
<dbReference type="HOGENOM" id="CLU_010365_6_1_1"/>
<evidence type="ECO:0000313" key="18">
    <source>
        <dbReference type="Proteomes" id="UP000001861"/>
    </source>
</evidence>
<dbReference type="Pfam" id="PF01794">
    <property type="entry name" value="Ferric_reduct"/>
    <property type="match status" value="1"/>
</dbReference>
<dbReference type="PANTHER" id="PTHR32361">
    <property type="entry name" value="FERRIC/CUPRIC REDUCTASE TRANSMEMBRANE COMPONENT"/>
    <property type="match status" value="1"/>
</dbReference>
<comment type="similarity">
    <text evidence="2">Belongs to the ferric reductase (FRE) family.</text>
</comment>
<dbReference type="GO" id="GO:0006826">
    <property type="term" value="P:iron ion transport"/>
    <property type="evidence" value="ECO:0007669"/>
    <property type="project" value="TreeGrafter"/>
</dbReference>
<keyword evidence="18" id="KW-1185">Reference proteome</keyword>
<dbReference type="SFLD" id="SFLDG01168">
    <property type="entry name" value="Ferric_reductase_subgroup_(FRE"/>
    <property type="match status" value="1"/>
</dbReference>
<evidence type="ECO:0000256" key="4">
    <source>
        <dbReference type="ARBA" id="ARBA00022448"/>
    </source>
</evidence>
<keyword evidence="5" id="KW-1003">Cell membrane</keyword>
<dbReference type="RefSeq" id="XP_001837290.2">
    <property type="nucleotide sequence ID" value="XM_001837238.2"/>
</dbReference>
<keyword evidence="9" id="KW-0560">Oxidoreductase</keyword>
<evidence type="ECO:0000259" key="16">
    <source>
        <dbReference type="PROSITE" id="PS51384"/>
    </source>
</evidence>
<dbReference type="AlphaFoldDB" id="A8NXW8"/>
<keyword evidence="4" id="KW-0813">Transport</keyword>
<feature type="transmembrane region" description="Helical" evidence="15">
    <location>
        <begin position="113"/>
        <end position="132"/>
    </location>
</feature>
<keyword evidence="12" id="KW-0325">Glycoprotein</keyword>
<dbReference type="GO" id="GO:0005886">
    <property type="term" value="C:plasma membrane"/>
    <property type="evidence" value="ECO:0007669"/>
    <property type="project" value="UniProtKB-SubCell"/>
</dbReference>
<evidence type="ECO:0000256" key="1">
    <source>
        <dbReference type="ARBA" id="ARBA00004651"/>
    </source>
</evidence>
<evidence type="ECO:0000256" key="6">
    <source>
        <dbReference type="ARBA" id="ARBA00022692"/>
    </source>
</evidence>
<evidence type="ECO:0000256" key="2">
    <source>
        <dbReference type="ARBA" id="ARBA00006278"/>
    </source>
</evidence>
<dbReference type="SFLD" id="SFLDS00052">
    <property type="entry name" value="Ferric_Reductase_Domain"/>
    <property type="match status" value="1"/>
</dbReference>
<sequence>MTVDDILLRRRNDRRHVREVWIFLGSVLVFFTIVNFFRKLLRLVARRRGAKSRSPRATAHAGHTDAEKAEQPRSAPQPPASVLSRVASSISTVFRIVAFRWSLWLGPNNLGSLGELAFILLYISANLIWLLVDTRNLNIDWYKTRAGMIATSQIPLVVGLANKNNVVSYLTGVGHEKLNVLHRASGRTVLFFLWIHAVGRVINGLPPHTDFTHHYMQAGIAGLAALTIGTFLSMRIFRQALFEFFYYGHIFLMLIFVITGFIHVYPLGYAYYIWPSFILWGLDRAIRLGGVFWNNVLRCTESNKAQATVELLTPDTIQLTMQRKFSWKPGQHAYVCIPKISRLPFEFHPFTIATIPENLNGTRPEEKTVAFFIRSREGVTRRLRKYISENGSGSVTAYVDGPYGAPPDLSCYSTAILIAGGSGISYTLPLLLDLIRRSSTGARSDVERVKFVWVVRGEGHLPWINSILSEALMVVKQPLVVDACIYVTGTSVHRNTSKLTSSISKTEKDILFVEPEITESYLAKIYHGRPNLQELFDEEITNAQGPVSVDIAGPFGLTESVKGALGSGAASAGSVLNGRHPVTLHVETFGMGGA</sequence>
<protein>
    <recommendedName>
        <fullName evidence="3">ferric-chelate reductase (NADPH)</fullName>
        <ecNumber evidence="3">1.16.1.9</ecNumber>
    </recommendedName>
</protein>
<evidence type="ECO:0000256" key="9">
    <source>
        <dbReference type="ARBA" id="ARBA00023002"/>
    </source>
</evidence>
<dbReference type="GO" id="GO:0006879">
    <property type="term" value="P:intracellular iron ion homeostasis"/>
    <property type="evidence" value="ECO:0007669"/>
    <property type="project" value="TreeGrafter"/>
</dbReference>
<reference evidence="17 18" key="1">
    <citation type="journal article" date="2010" name="Proc. Natl. Acad. Sci. U.S.A.">
        <title>Insights into evolution of multicellular fungi from the assembled chromosomes of the mushroom Coprinopsis cinerea (Coprinus cinereus).</title>
        <authorList>
            <person name="Stajich J.E."/>
            <person name="Wilke S.K."/>
            <person name="Ahren D."/>
            <person name="Au C.H."/>
            <person name="Birren B.W."/>
            <person name="Borodovsky M."/>
            <person name="Burns C."/>
            <person name="Canback B."/>
            <person name="Casselton L.A."/>
            <person name="Cheng C.K."/>
            <person name="Deng J."/>
            <person name="Dietrich F.S."/>
            <person name="Fargo D.C."/>
            <person name="Farman M.L."/>
            <person name="Gathman A.C."/>
            <person name="Goldberg J."/>
            <person name="Guigo R."/>
            <person name="Hoegger P.J."/>
            <person name="Hooker J.B."/>
            <person name="Huggins A."/>
            <person name="James T.Y."/>
            <person name="Kamada T."/>
            <person name="Kilaru S."/>
            <person name="Kodira C."/>
            <person name="Kues U."/>
            <person name="Kupfer D."/>
            <person name="Kwan H.S."/>
            <person name="Lomsadze A."/>
            <person name="Li W."/>
            <person name="Lilly W.W."/>
            <person name="Ma L.J."/>
            <person name="Mackey A.J."/>
            <person name="Manning G."/>
            <person name="Martin F."/>
            <person name="Muraguchi H."/>
            <person name="Natvig D.O."/>
            <person name="Palmerini H."/>
            <person name="Ramesh M.A."/>
            <person name="Rehmeyer C.J."/>
            <person name="Roe B.A."/>
            <person name="Shenoy N."/>
            <person name="Stanke M."/>
            <person name="Ter-Hovhannisyan V."/>
            <person name="Tunlid A."/>
            <person name="Velagapudi R."/>
            <person name="Vision T.J."/>
            <person name="Zeng Q."/>
            <person name="Zolan M.E."/>
            <person name="Pukkila P.J."/>
        </authorList>
    </citation>
    <scope>NUCLEOTIDE SEQUENCE [LARGE SCALE GENOMIC DNA]</scope>
    <source>
        <strain evidence="18">Okayama-7 / 130 / ATCC MYA-4618 / FGSC 9003</strain>
    </source>
</reference>
<dbReference type="eggNOG" id="KOG0039">
    <property type="taxonomic scope" value="Eukaryota"/>
</dbReference>
<dbReference type="CDD" id="cd06186">
    <property type="entry name" value="NOX_Duox_like_FAD_NADP"/>
    <property type="match status" value="1"/>
</dbReference>
<dbReference type="SUPFAM" id="SSF52343">
    <property type="entry name" value="Ferredoxin reductase-like, C-terminal NADP-linked domain"/>
    <property type="match status" value="1"/>
</dbReference>
<dbReference type="OrthoDB" id="4494341at2759"/>
<dbReference type="InterPro" id="IPR013130">
    <property type="entry name" value="Fe3_Rdtase_TM_dom"/>
</dbReference>
<evidence type="ECO:0000256" key="14">
    <source>
        <dbReference type="SAM" id="MobiDB-lite"/>
    </source>
</evidence>
<dbReference type="Pfam" id="PF08030">
    <property type="entry name" value="NAD_binding_6"/>
    <property type="match status" value="1"/>
</dbReference>
<organism evidence="17 18">
    <name type="scientific">Coprinopsis cinerea (strain Okayama-7 / 130 / ATCC MYA-4618 / FGSC 9003)</name>
    <name type="common">Inky cap fungus</name>
    <name type="synonym">Hormographiella aspergillata</name>
    <dbReference type="NCBI Taxonomy" id="240176"/>
    <lineage>
        <taxon>Eukaryota</taxon>
        <taxon>Fungi</taxon>
        <taxon>Dikarya</taxon>
        <taxon>Basidiomycota</taxon>
        <taxon>Agaricomycotina</taxon>
        <taxon>Agaricomycetes</taxon>
        <taxon>Agaricomycetidae</taxon>
        <taxon>Agaricales</taxon>
        <taxon>Agaricineae</taxon>
        <taxon>Psathyrellaceae</taxon>
        <taxon>Coprinopsis</taxon>
    </lineage>
</organism>
<comment type="caution">
    <text evidence="17">The sequence shown here is derived from an EMBL/GenBank/DDBJ whole genome shotgun (WGS) entry which is preliminary data.</text>
</comment>
<evidence type="ECO:0000256" key="12">
    <source>
        <dbReference type="ARBA" id="ARBA00023180"/>
    </source>
</evidence>
<feature type="transmembrane region" description="Helical" evidence="15">
    <location>
        <begin position="214"/>
        <end position="232"/>
    </location>
</feature>
<dbReference type="GeneID" id="6013847"/>
<evidence type="ECO:0000256" key="8">
    <source>
        <dbReference type="ARBA" id="ARBA00022989"/>
    </source>
</evidence>
<keyword evidence="11 15" id="KW-0472">Membrane</keyword>
<dbReference type="Proteomes" id="UP000001861">
    <property type="component" value="Unassembled WGS sequence"/>
</dbReference>
<feature type="transmembrane region" description="Helical" evidence="15">
    <location>
        <begin position="244"/>
        <end position="265"/>
    </location>
</feature>
<dbReference type="Pfam" id="PF08022">
    <property type="entry name" value="FAD_binding_8"/>
    <property type="match status" value="1"/>
</dbReference>
<dbReference type="InterPro" id="IPR013112">
    <property type="entry name" value="FAD-bd_8"/>
</dbReference>
<evidence type="ECO:0000256" key="15">
    <source>
        <dbReference type="SAM" id="Phobius"/>
    </source>
</evidence>
<dbReference type="InterPro" id="IPR013121">
    <property type="entry name" value="Fe_red_NAD-bd_6"/>
</dbReference>
<dbReference type="InterPro" id="IPR051410">
    <property type="entry name" value="Ferric/Cupric_Reductase"/>
</dbReference>
<evidence type="ECO:0000256" key="10">
    <source>
        <dbReference type="ARBA" id="ARBA00023065"/>
    </source>
</evidence>
<keyword evidence="6 15" id="KW-0812">Transmembrane</keyword>
<dbReference type="GO" id="GO:0052851">
    <property type="term" value="F:ferric-chelate reductase (NADPH) activity"/>
    <property type="evidence" value="ECO:0007669"/>
    <property type="project" value="UniProtKB-EC"/>
</dbReference>
<dbReference type="InterPro" id="IPR017938">
    <property type="entry name" value="Riboflavin_synthase-like_b-brl"/>
</dbReference>
<comment type="catalytic activity">
    <reaction evidence="13">
        <text>2 a Fe(II)-siderophore + NADP(+) + H(+) = 2 a Fe(III)-siderophore + NADPH</text>
        <dbReference type="Rhea" id="RHEA:28795"/>
        <dbReference type="Rhea" id="RHEA-COMP:11342"/>
        <dbReference type="Rhea" id="RHEA-COMP:11344"/>
        <dbReference type="ChEBI" id="CHEBI:15378"/>
        <dbReference type="ChEBI" id="CHEBI:29033"/>
        <dbReference type="ChEBI" id="CHEBI:29034"/>
        <dbReference type="ChEBI" id="CHEBI:57783"/>
        <dbReference type="ChEBI" id="CHEBI:58349"/>
        <dbReference type="EC" id="1.16.1.9"/>
    </reaction>
</comment>
<dbReference type="KEGG" id="cci:CC1G_00426"/>
<dbReference type="FunCoup" id="A8NXW8">
    <property type="interactions" value="172"/>
</dbReference>
<dbReference type="GO" id="GO:0015677">
    <property type="term" value="P:copper ion import"/>
    <property type="evidence" value="ECO:0007669"/>
    <property type="project" value="TreeGrafter"/>
</dbReference>
<feature type="region of interest" description="Disordered" evidence="14">
    <location>
        <begin position="53"/>
        <end position="80"/>
    </location>
</feature>
<dbReference type="Gene3D" id="3.40.50.80">
    <property type="entry name" value="Nucleotide-binding domain of ferredoxin-NADP reductase (FNR) module"/>
    <property type="match status" value="1"/>
</dbReference>
<dbReference type="VEuPathDB" id="FungiDB:CC1G_00426"/>
<dbReference type="SUPFAM" id="SSF63380">
    <property type="entry name" value="Riboflavin synthase domain-like"/>
    <property type="match status" value="1"/>
</dbReference>
<dbReference type="STRING" id="240176.A8NXW8"/>
<keyword evidence="7" id="KW-0249">Electron transport</keyword>
<evidence type="ECO:0000256" key="3">
    <source>
        <dbReference type="ARBA" id="ARBA00012668"/>
    </source>
</evidence>
<dbReference type="EMBL" id="AACS02000005">
    <property type="protein sequence ID" value="EAU84907.2"/>
    <property type="molecule type" value="Genomic_DNA"/>
</dbReference>
<dbReference type="PANTHER" id="PTHR32361:SF9">
    <property type="entry name" value="FERRIC REDUCTASE TRANSMEMBRANE COMPONENT 3-RELATED"/>
    <property type="match status" value="1"/>
</dbReference>
<evidence type="ECO:0000256" key="7">
    <source>
        <dbReference type="ARBA" id="ARBA00022982"/>
    </source>
</evidence>
<dbReference type="InParanoid" id="A8NXW8"/>
<evidence type="ECO:0000256" key="5">
    <source>
        <dbReference type="ARBA" id="ARBA00022475"/>
    </source>
</evidence>
<gene>
    <name evidence="17" type="ORF">CC1G_00426</name>
</gene>
<name>A8NXW8_COPC7</name>
<dbReference type="PROSITE" id="PS51384">
    <property type="entry name" value="FAD_FR"/>
    <property type="match status" value="1"/>
</dbReference>
<feature type="domain" description="FAD-binding FR-type" evidence="16">
    <location>
        <begin position="298"/>
        <end position="409"/>
    </location>
</feature>
<keyword evidence="8 15" id="KW-1133">Transmembrane helix</keyword>
<dbReference type="Gene3D" id="2.40.30.10">
    <property type="entry name" value="Translation factors"/>
    <property type="match status" value="1"/>
</dbReference>
<evidence type="ECO:0000256" key="13">
    <source>
        <dbReference type="ARBA" id="ARBA00048483"/>
    </source>
</evidence>
<dbReference type="EC" id="1.16.1.9" evidence="3"/>
<dbReference type="InterPro" id="IPR039261">
    <property type="entry name" value="FNR_nucleotide-bd"/>
</dbReference>
<proteinExistence type="inferred from homology"/>
<dbReference type="OMA" id="YMYLYMP"/>
<keyword evidence="10" id="KW-0406">Ion transport</keyword>
<comment type="subcellular location">
    <subcellularLocation>
        <location evidence="1">Cell membrane</location>
        <topology evidence="1">Multi-pass membrane protein</topology>
    </subcellularLocation>
</comment>
<feature type="compositionally biased region" description="Basic and acidic residues" evidence="14">
    <location>
        <begin position="62"/>
        <end position="71"/>
    </location>
</feature>
<accession>A8NXW8</accession>
<dbReference type="InterPro" id="IPR017927">
    <property type="entry name" value="FAD-bd_FR_type"/>
</dbReference>
<evidence type="ECO:0000313" key="17">
    <source>
        <dbReference type="EMBL" id="EAU84907.2"/>
    </source>
</evidence>